<dbReference type="PANTHER" id="PTHR30290:SF9">
    <property type="entry name" value="OLIGOPEPTIDE-BINDING PROTEIN APPA"/>
    <property type="match status" value="1"/>
</dbReference>
<reference evidence="5 6" key="1">
    <citation type="submission" date="2016-10" db="EMBL/GenBank/DDBJ databases">
        <authorList>
            <person name="de Groot N.N."/>
        </authorList>
    </citation>
    <scope>NUCLEOTIDE SEQUENCE [LARGE SCALE GENOMIC DNA]</scope>
    <source>
        <strain evidence="5 6">DSM 21800</strain>
    </source>
</reference>
<proteinExistence type="inferred from homology"/>
<dbReference type="GO" id="GO:0015833">
    <property type="term" value="P:peptide transport"/>
    <property type="evidence" value="ECO:0007669"/>
    <property type="project" value="TreeGrafter"/>
</dbReference>
<dbReference type="PANTHER" id="PTHR30290">
    <property type="entry name" value="PERIPLASMIC BINDING COMPONENT OF ABC TRANSPORTER"/>
    <property type="match status" value="1"/>
</dbReference>
<dbReference type="EMBL" id="LT629772">
    <property type="protein sequence ID" value="SDS40184.1"/>
    <property type="molecule type" value="Genomic_DNA"/>
</dbReference>
<keyword evidence="2" id="KW-0813">Transport</keyword>
<dbReference type="STRING" id="630515.SAMN04489812_1799"/>
<keyword evidence="3" id="KW-0732">Signal</keyword>
<dbReference type="Proteomes" id="UP000199103">
    <property type="component" value="Chromosome I"/>
</dbReference>
<dbReference type="Gene3D" id="3.10.105.10">
    <property type="entry name" value="Dipeptide-binding Protein, Domain 3"/>
    <property type="match status" value="1"/>
</dbReference>
<feature type="domain" description="Solute-binding protein family 5" evidence="4">
    <location>
        <begin position="110"/>
        <end position="487"/>
    </location>
</feature>
<dbReference type="InterPro" id="IPR039424">
    <property type="entry name" value="SBP_5"/>
</dbReference>
<dbReference type="AlphaFoldDB" id="A0A1H1RWS9"/>
<dbReference type="GO" id="GO:1904680">
    <property type="term" value="F:peptide transmembrane transporter activity"/>
    <property type="evidence" value="ECO:0007669"/>
    <property type="project" value="TreeGrafter"/>
</dbReference>
<sequence length="611" mass="66812">MSPTAALQRRELLQLIGVSSLGVAGASVVAGCTPAEPKSSSSAAGKAAGSGGEFHAGTLYLVSPQGNYNCAGQPFVKVPNAILFSGNYGDLVMLPSAFYHWKEQTWDPFLMESHQLQGKTHTVTIRSGLTWSDGTRLTSKDYLTTFWCQWAMNSPLWSYVEDLDAPDEQTFTLTMKEPAPVVERYLLHSNILPTAQYGKFADRAEALFRKGDSTSSSQGAKLNKDLVSFAPDRYLASGPFDLDYKTITNTQLSLVKNPRGYAADRVNFDKILIYNGETPAITPLVLSKDIDYATNGFPVASAKQFEKIGYRILRPPTYSGPALYMNFGKLEELAEPSVRQALNQAIDHRQNGQAALGDSGQPPKYFTGFSDNLVDVWMAADSKQQLSSYDHDQDAAARTLEKAGWKRSGSSWQLPNGKPAAYELLYPSDYSDWSGAAKDLAEQLTRFGIKITLHGVVSTQQPVDVTKGNFQLAIQSWGNSSQPYPYFSFVQAFMTYNYPIAKNNGGRGMDYALQRTVPGFGRVDIATLIDRSGSGADDNAIRANIAKLGRLFNAELPIIPLFERLGNSPALDGVRVERFPADDDPLVQNSLYADNVVILSMLSGELKAAAK</sequence>
<protein>
    <submittedName>
        <fullName evidence="5">Peptide/nickel transport system substrate-binding protein</fullName>
    </submittedName>
</protein>
<dbReference type="SUPFAM" id="SSF53850">
    <property type="entry name" value="Periplasmic binding protein-like II"/>
    <property type="match status" value="1"/>
</dbReference>
<dbReference type="RefSeq" id="WP_231920247.1">
    <property type="nucleotide sequence ID" value="NZ_LT629772.1"/>
</dbReference>
<evidence type="ECO:0000256" key="2">
    <source>
        <dbReference type="ARBA" id="ARBA00022448"/>
    </source>
</evidence>
<evidence type="ECO:0000256" key="1">
    <source>
        <dbReference type="ARBA" id="ARBA00005695"/>
    </source>
</evidence>
<gene>
    <name evidence="5" type="ORF">SAMN04489812_1799</name>
</gene>
<dbReference type="Pfam" id="PF00496">
    <property type="entry name" value="SBP_bac_5"/>
    <property type="match status" value="1"/>
</dbReference>
<name>A0A1H1RWS9_9ACTN</name>
<evidence type="ECO:0000313" key="5">
    <source>
        <dbReference type="EMBL" id="SDS40184.1"/>
    </source>
</evidence>
<keyword evidence="6" id="KW-1185">Reference proteome</keyword>
<accession>A0A1H1RWS9</accession>
<comment type="similarity">
    <text evidence="1">Belongs to the bacterial solute-binding protein 5 family.</text>
</comment>
<dbReference type="Gene3D" id="3.40.190.10">
    <property type="entry name" value="Periplasmic binding protein-like II"/>
    <property type="match status" value="1"/>
</dbReference>
<dbReference type="InterPro" id="IPR000914">
    <property type="entry name" value="SBP_5_dom"/>
</dbReference>
<evidence type="ECO:0000313" key="6">
    <source>
        <dbReference type="Proteomes" id="UP000199103"/>
    </source>
</evidence>
<evidence type="ECO:0000256" key="3">
    <source>
        <dbReference type="ARBA" id="ARBA00022729"/>
    </source>
</evidence>
<evidence type="ECO:0000259" key="4">
    <source>
        <dbReference type="Pfam" id="PF00496"/>
    </source>
</evidence>
<organism evidence="5 6">
    <name type="scientific">Microlunatus soli</name>
    <dbReference type="NCBI Taxonomy" id="630515"/>
    <lineage>
        <taxon>Bacteria</taxon>
        <taxon>Bacillati</taxon>
        <taxon>Actinomycetota</taxon>
        <taxon>Actinomycetes</taxon>
        <taxon>Propionibacteriales</taxon>
        <taxon>Propionibacteriaceae</taxon>
        <taxon>Microlunatus</taxon>
    </lineage>
</organism>